<evidence type="ECO:0000259" key="1">
    <source>
        <dbReference type="Pfam" id="PF01764"/>
    </source>
</evidence>
<name>A0ABT0AS70_9LACT</name>
<dbReference type="Proteomes" id="UP001522450">
    <property type="component" value="Unassembled WGS sequence"/>
</dbReference>
<dbReference type="PANTHER" id="PTHR45856">
    <property type="entry name" value="ALPHA/BETA-HYDROLASES SUPERFAMILY PROTEIN"/>
    <property type="match status" value="1"/>
</dbReference>
<gene>
    <name evidence="2" type="ORF">GYN21_04945</name>
</gene>
<dbReference type="Pfam" id="PF01764">
    <property type="entry name" value="Lipase_3"/>
    <property type="match status" value="1"/>
</dbReference>
<dbReference type="InterPro" id="IPR051218">
    <property type="entry name" value="Sec_MonoDiacylglyc_Lipase"/>
</dbReference>
<proteinExistence type="predicted"/>
<reference evidence="2 3" key="1">
    <citation type="journal article" date="2022" name="Microbiol. Res.">
        <title>Comparative genome analysis, predicted lifestyle and antimicrobial strategies of Lactococcus carnosus and Lactococcus paracarnosus isolated from meat.</title>
        <authorList>
            <person name="Werum V."/>
            <person name="Ehrmann M."/>
            <person name="Vogel R."/>
            <person name="Hilgarth M."/>
        </authorList>
    </citation>
    <scope>NUCLEOTIDE SEQUENCE [LARGE SCALE GENOMIC DNA]</scope>
    <source>
        <strain evidence="2 3">TMW22177</strain>
    </source>
</reference>
<comment type="caution">
    <text evidence="2">The sequence shown here is derived from an EMBL/GenBank/DDBJ whole genome shotgun (WGS) entry which is preliminary data.</text>
</comment>
<dbReference type="EMBL" id="JAAECS010000003">
    <property type="protein sequence ID" value="MCJ1989563.1"/>
    <property type="molecule type" value="Genomic_DNA"/>
</dbReference>
<keyword evidence="3" id="KW-1185">Reference proteome</keyword>
<feature type="domain" description="Fungal lipase-type" evidence="1">
    <location>
        <begin position="9"/>
        <end position="147"/>
    </location>
</feature>
<evidence type="ECO:0000313" key="2">
    <source>
        <dbReference type="EMBL" id="MCJ1989563.1"/>
    </source>
</evidence>
<dbReference type="InterPro" id="IPR002921">
    <property type="entry name" value="Fungal_lipase-type"/>
</dbReference>
<evidence type="ECO:0000313" key="3">
    <source>
        <dbReference type="Proteomes" id="UP001522450"/>
    </source>
</evidence>
<organism evidence="2 3">
    <name type="scientific">Pseudolactococcus carnosus</name>
    <dbReference type="NCBI Taxonomy" id="2749961"/>
    <lineage>
        <taxon>Bacteria</taxon>
        <taxon>Bacillati</taxon>
        <taxon>Bacillota</taxon>
        <taxon>Bacilli</taxon>
        <taxon>Lactobacillales</taxon>
        <taxon>Streptococcaceae</taxon>
        <taxon>Pseudolactococcus</taxon>
    </lineage>
</organism>
<accession>A0ABT0AS70</accession>
<protein>
    <recommendedName>
        <fullName evidence="1">Fungal lipase-type domain-containing protein</fullName>
    </recommendedName>
</protein>
<dbReference type="Gene3D" id="3.40.50.1820">
    <property type="entry name" value="alpha/beta hydrolase"/>
    <property type="match status" value="1"/>
</dbReference>
<dbReference type="InterPro" id="IPR029058">
    <property type="entry name" value="AB_hydrolase_fold"/>
</dbReference>
<dbReference type="GeneID" id="71636608"/>
<dbReference type="PANTHER" id="PTHR45856:SF24">
    <property type="entry name" value="FUNGAL LIPASE-LIKE DOMAIN-CONTAINING PROTEIN"/>
    <property type="match status" value="1"/>
</dbReference>
<sequence length="350" mass="39185">MKEKEIIILAVRGTNGTVNEWSSNFDVGADTSDYWDQANPSWTNKANHKGFDVTKNRLKAKVDAYVKQYVTAPASDQIYYVTGHSRGAALGNLLAKDLIDSYSSSKVFSYTFATPNNTTSSSAVSSKYKGLFSILNTDDIVPQMPLKDWGFTNYGQIREVSVMEKYEVRGIKNRNKAGTFEWLTGKDYNNDGGTKRTLNAFSKVASGREALYRKDYDRETILISWLVPHEYNRYRKNLDKGSRLQRYIYTNDGGHIYQTPAFLMQDLAYMASAGNYQKLYDDIYVSIPVSNGITPLVLGNDVASKYEAAKISFIKTSGGGGKIPIYGGIAHPHLPQTYYLIARNNFVALS</sequence>
<dbReference type="SUPFAM" id="SSF53474">
    <property type="entry name" value="alpha/beta-Hydrolases"/>
    <property type="match status" value="1"/>
</dbReference>
<dbReference type="RefSeq" id="WP_079505086.1">
    <property type="nucleotide sequence ID" value="NZ_CP017194.1"/>
</dbReference>